<organism evidence="4 5">
    <name type="scientific">Desulfosudis oleivorans (strain DSM 6200 / JCM 39069 / Hxd3)</name>
    <name type="common">Desulfococcus oleovorans</name>
    <dbReference type="NCBI Taxonomy" id="96561"/>
    <lineage>
        <taxon>Bacteria</taxon>
        <taxon>Pseudomonadati</taxon>
        <taxon>Thermodesulfobacteriota</taxon>
        <taxon>Desulfobacteria</taxon>
        <taxon>Desulfobacterales</taxon>
        <taxon>Desulfosudaceae</taxon>
        <taxon>Desulfosudis</taxon>
    </lineage>
</organism>
<comment type="similarity">
    <text evidence="1">Belongs to the ComF/GntX family.</text>
</comment>
<protein>
    <submittedName>
        <fullName evidence="4">Phosphoribosyltransferase</fullName>
    </submittedName>
</protein>
<dbReference type="InterPro" id="IPR044005">
    <property type="entry name" value="DZR_2"/>
</dbReference>
<proteinExistence type="inferred from homology"/>
<dbReference type="RefSeq" id="WP_012175323.1">
    <property type="nucleotide sequence ID" value="NC_009943.1"/>
</dbReference>
<dbReference type="Proteomes" id="UP000008561">
    <property type="component" value="Chromosome"/>
</dbReference>
<dbReference type="STRING" id="96561.Dole_1907"/>
<dbReference type="Pfam" id="PF00156">
    <property type="entry name" value="Pribosyltran"/>
    <property type="match status" value="1"/>
</dbReference>
<dbReference type="EMBL" id="CP000859">
    <property type="protein sequence ID" value="ABW67711.1"/>
    <property type="molecule type" value="Genomic_DNA"/>
</dbReference>
<feature type="domain" description="Phosphoribosyltransferase" evidence="2">
    <location>
        <begin position="206"/>
        <end position="278"/>
    </location>
</feature>
<evidence type="ECO:0000313" key="5">
    <source>
        <dbReference type="Proteomes" id="UP000008561"/>
    </source>
</evidence>
<dbReference type="eggNOG" id="COG1040">
    <property type="taxonomic scope" value="Bacteria"/>
</dbReference>
<keyword evidence="4" id="KW-0328">Glycosyltransferase</keyword>
<evidence type="ECO:0000259" key="2">
    <source>
        <dbReference type="Pfam" id="PF00156"/>
    </source>
</evidence>
<dbReference type="Pfam" id="PF18912">
    <property type="entry name" value="DZR_2"/>
    <property type="match status" value="1"/>
</dbReference>
<dbReference type="CDD" id="cd06223">
    <property type="entry name" value="PRTases_typeI"/>
    <property type="match status" value="1"/>
</dbReference>
<feature type="domain" description="Double zinc ribbon" evidence="3">
    <location>
        <begin position="61"/>
        <end position="99"/>
    </location>
</feature>
<evidence type="ECO:0000313" key="4">
    <source>
        <dbReference type="EMBL" id="ABW67711.1"/>
    </source>
</evidence>
<dbReference type="SUPFAM" id="SSF53271">
    <property type="entry name" value="PRTase-like"/>
    <property type="match status" value="1"/>
</dbReference>
<dbReference type="KEGG" id="dol:Dole_1907"/>
<reference evidence="4 5" key="1">
    <citation type="submission" date="2007-10" db="EMBL/GenBank/DDBJ databases">
        <title>Complete sequence of Desulfococcus oleovorans Hxd3.</title>
        <authorList>
            <consortium name="US DOE Joint Genome Institute"/>
            <person name="Copeland A."/>
            <person name="Lucas S."/>
            <person name="Lapidus A."/>
            <person name="Barry K."/>
            <person name="Glavina del Rio T."/>
            <person name="Dalin E."/>
            <person name="Tice H."/>
            <person name="Pitluck S."/>
            <person name="Kiss H."/>
            <person name="Brettin T."/>
            <person name="Bruce D."/>
            <person name="Detter J.C."/>
            <person name="Han C."/>
            <person name="Schmutz J."/>
            <person name="Larimer F."/>
            <person name="Land M."/>
            <person name="Hauser L."/>
            <person name="Kyrpides N."/>
            <person name="Kim E."/>
            <person name="Wawrik B."/>
            <person name="Richardson P."/>
        </authorList>
    </citation>
    <scope>NUCLEOTIDE SEQUENCE [LARGE SCALE GENOMIC DNA]</scope>
    <source>
        <strain evidence="5">DSM 6200 / JCM 39069 / Hxd3</strain>
    </source>
</reference>
<gene>
    <name evidence="4" type="ordered locus">Dole_1907</name>
</gene>
<dbReference type="InterPro" id="IPR051910">
    <property type="entry name" value="ComF/GntX_DNA_util-trans"/>
</dbReference>
<dbReference type="InterPro" id="IPR000836">
    <property type="entry name" value="PRTase_dom"/>
</dbReference>
<evidence type="ECO:0000259" key="3">
    <source>
        <dbReference type="Pfam" id="PF18912"/>
    </source>
</evidence>
<dbReference type="InterPro" id="IPR029057">
    <property type="entry name" value="PRTase-like"/>
</dbReference>
<sequence>MTAPFLAAAFRSIVDAVYPPACCACGGPVCRETSGAVLSETPPPGFIDDTENPFSHVMGPVLCDVCVKAFTPITPPFCPVCGNMFVSRDAEDHVCGACADFPRRFGRARAVGAYEASLMAAVHKFKYAGRTGLAGPLGMLLFLSFLRWYDPEQVDLVTPVPLHRGKLRKRGFNQSFLMIRKWHRQATAVGTVFPGEKIKRDLLVRTVKTRSQTELSRKERMLNVKGAFALTDPSAVAGKRVLVVDDVFTTGATVNECARVLLAGGAKQVDVLTLARVNS</sequence>
<evidence type="ECO:0000256" key="1">
    <source>
        <dbReference type="ARBA" id="ARBA00008007"/>
    </source>
</evidence>
<dbReference type="HOGENOM" id="CLU_054549_0_0_7"/>
<name>A8ZSH4_DESOH</name>
<dbReference type="Gene3D" id="3.40.50.2020">
    <property type="match status" value="1"/>
</dbReference>
<dbReference type="AlphaFoldDB" id="A8ZSH4"/>
<keyword evidence="4" id="KW-0808">Transferase</keyword>
<keyword evidence="5" id="KW-1185">Reference proteome</keyword>
<dbReference type="PANTHER" id="PTHR47505:SF1">
    <property type="entry name" value="DNA UTILIZATION PROTEIN YHGH"/>
    <property type="match status" value="1"/>
</dbReference>
<accession>A8ZSH4</accession>
<dbReference type="PANTHER" id="PTHR47505">
    <property type="entry name" value="DNA UTILIZATION PROTEIN YHGH"/>
    <property type="match status" value="1"/>
</dbReference>
<dbReference type="GO" id="GO:0016757">
    <property type="term" value="F:glycosyltransferase activity"/>
    <property type="evidence" value="ECO:0007669"/>
    <property type="project" value="UniProtKB-KW"/>
</dbReference>